<organism evidence="2 3">
    <name type="scientific">Burkholderia pyrrocinia</name>
    <name type="common">Pseudomonas pyrrocinia</name>
    <dbReference type="NCBI Taxonomy" id="60550"/>
    <lineage>
        <taxon>Bacteria</taxon>
        <taxon>Pseudomonadati</taxon>
        <taxon>Pseudomonadota</taxon>
        <taxon>Betaproteobacteria</taxon>
        <taxon>Burkholderiales</taxon>
        <taxon>Burkholderiaceae</taxon>
        <taxon>Burkholderia</taxon>
        <taxon>Burkholderia cepacia complex</taxon>
    </lineage>
</organism>
<dbReference type="InterPro" id="IPR036866">
    <property type="entry name" value="RibonucZ/Hydroxyglut_hydro"/>
</dbReference>
<sequence length="258" mass="27403">MRFASLGSGSEGNALVVEASSGTTTTRVLLDCGFSAKEVERRLGRLNLGIGDLDAILITHEHSDHVGSALTLARRASLPLYMSWGTARAVGADEADVDLHVLWGDETAAIRDLAVMPYTVPHDAREPLQFVFMDGCRRLGVLTDVGMSTPHITAVLSGCDALVLESNHDTAMLAASRYPQSLKARIGGNHGHLSNDAAADILASLERSRLQHLVAAHLSQQNNLPELARQGFAGVLGTSGDDVIVATQDAGFDWLMLG</sequence>
<evidence type="ECO:0000259" key="1">
    <source>
        <dbReference type="SMART" id="SM00849"/>
    </source>
</evidence>
<dbReference type="GO" id="GO:0016787">
    <property type="term" value="F:hydrolase activity"/>
    <property type="evidence" value="ECO:0007669"/>
    <property type="project" value="UniProtKB-KW"/>
</dbReference>
<proteinExistence type="predicted"/>
<dbReference type="Gene3D" id="3.60.15.10">
    <property type="entry name" value="Ribonuclease Z/Hydroxyacylglutathione hydrolase-like"/>
    <property type="match status" value="1"/>
</dbReference>
<evidence type="ECO:0000313" key="2">
    <source>
        <dbReference type="EMBL" id="AXF21060.1"/>
    </source>
</evidence>
<dbReference type="SMART" id="SM00849">
    <property type="entry name" value="Lactamase_B"/>
    <property type="match status" value="1"/>
</dbReference>
<protein>
    <submittedName>
        <fullName evidence="2">MBL fold metallo-hydrolase</fullName>
    </submittedName>
</protein>
<gene>
    <name evidence="2" type="ORF">CUJ89_11575</name>
</gene>
<dbReference type="PANTHER" id="PTHR47619:SF1">
    <property type="entry name" value="EXODEOXYRIBONUCLEASE WALJ"/>
    <property type="match status" value="1"/>
</dbReference>
<dbReference type="Proteomes" id="UP000253104">
    <property type="component" value="Chromosome mHSR5_A"/>
</dbReference>
<dbReference type="SUPFAM" id="SSF56281">
    <property type="entry name" value="Metallo-hydrolase/oxidoreductase"/>
    <property type="match status" value="1"/>
</dbReference>
<dbReference type="EMBL" id="CP024902">
    <property type="protein sequence ID" value="AXF21060.1"/>
    <property type="molecule type" value="Genomic_DNA"/>
</dbReference>
<dbReference type="OrthoDB" id="9803916at2"/>
<keyword evidence="2" id="KW-0378">Hydrolase</keyword>
<dbReference type="RefSeq" id="WP_114177439.1">
    <property type="nucleotide sequence ID" value="NZ_CP024902.1"/>
</dbReference>
<dbReference type="PANTHER" id="PTHR47619">
    <property type="entry name" value="METALLO-HYDROLASE YYCJ-RELATED"/>
    <property type="match status" value="1"/>
</dbReference>
<dbReference type="InterPro" id="IPR052533">
    <property type="entry name" value="WalJ/YycJ-like"/>
</dbReference>
<dbReference type="InterPro" id="IPR001279">
    <property type="entry name" value="Metallo-B-lactamas"/>
</dbReference>
<evidence type="ECO:0000313" key="3">
    <source>
        <dbReference type="Proteomes" id="UP000253104"/>
    </source>
</evidence>
<accession>A0A2Z5MUR3</accession>
<dbReference type="Pfam" id="PF12706">
    <property type="entry name" value="Lactamase_B_2"/>
    <property type="match status" value="1"/>
</dbReference>
<reference evidence="2 3" key="1">
    <citation type="journal article" date="2018" name="ISME J.">
        <title>Involvement of Burkholderiaceae and sulfurous volatiles in disease-suppressive soils.</title>
        <authorList>
            <person name="Carrion V.J."/>
            <person name="Cordovez V."/>
            <person name="Tyc O."/>
            <person name="Etalo D.W."/>
            <person name="de Bruijn I."/>
            <person name="de Jager V.C."/>
            <person name="Medema M.H."/>
            <person name="Eberl L."/>
            <person name="Raaijmakers J.M."/>
        </authorList>
    </citation>
    <scope>NUCLEOTIDE SEQUENCE [LARGE SCALE GENOMIC DNA]</scope>
    <source>
        <strain evidence="3">mHSR5</strain>
    </source>
</reference>
<name>A0A2Z5MUR3_BURPY</name>
<dbReference type="AlphaFoldDB" id="A0A2Z5MUR3"/>
<feature type="domain" description="Metallo-beta-lactamase" evidence="1">
    <location>
        <begin position="11"/>
        <end position="190"/>
    </location>
</feature>